<proteinExistence type="inferred from homology"/>
<comment type="similarity">
    <text evidence="2">Belongs to the plant self-incompatibility (S1) protein family.</text>
</comment>
<protein>
    <recommendedName>
        <fullName evidence="8">S-protein homolog</fullName>
    </recommendedName>
</protein>
<comment type="subcellular location">
    <subcellularLocation>
        <location evidence="1">Secreted</location>
    </subcellularLocation>
</comment>
<keyword evidence="3" id="KW-0713">Self-incompatibility</keyword>
<evidence type="ECO:0000256" key="5">
    <source>
        <dbReference type="ARBA" id="ARBA00022729"/>
    </source>
</evidence>
<accession>A0ABQ8BV05</accession>
<sequence>MVKMNPKTIVTNLLLLLLLQISNFSIVVFSLERLYRKPYKSEFSIRPSTVTRIIVANELWGLKNGNAGFVCAHGPKVWRKSNPGDRYVVIKFEHTGITRFIRTLAWFLVTQVTVVSQAGRSHFVTTELNIRNEMQGLKRPEIVYHCQAINNGLEYGWRRAKKPPLGHTFHVLLEGGQKLEEEIHRCHFRSVLGKADVDIRMTAIDAEICNYKRACAVHVVTPEGIMFHGKEWDFKERYPRLIPRTYLEAKWKPWPRRSSSGREDPRSQRRSGGALIIQGDSIESGDVSFSIMLRNEMYGLRRPLVVYRCKSSGKSLRWHQSYRKQEFTWDFEVPPFGNGVVIHQCHFMSSQGTADVIIKTLSMTSILCGGHVCKYVIGPNGIYFVGFETYYPHNIFLRFVELVRPVVKLVEPWKAWSPRQLKEFRAERNRTRSEDDDDMEYND</sequence>
<keyword evidence="5" id="KW-0732">Signal</keyword>
<evidence type="ECO:0000256" key="3">
    <source>
        <dbReference type="ARBA" id="ARBA00022471"/>
    </source>
</evidence>
<dbReference type="EMBL" id="JAGKQM010000009">
    <property type="protein sequence ID" value="KAH0908656.1"/>
    <property type="molecule type" value="Genomic_DNA"/>
</dbReference>
<evidence type="ECO:0000313" key="7">
    <source>
        <dbReference type="Proteomes" id="UP000824890"/>
    </source>
</evidence>
<keyword evidence="7" id="KW-1185">Reference proteome</keyword>
<reference evidence="6 7" key="1">
    <citation type="submission" date="2021-05" db="EMBL/GenBank/DDBJ databases">
        <title>Genome Assembly of Synthetic Allotetraploid Brassica napus Reveals Homoeologous Exchanges between Subgenomes.</title>
        <authorList>
            <person name="Davis J.T."/>
        </authorList>
    </citation>
    <scope>NUCLEOTIDE SEQUENCE [LARGE SCALE GENOMIC DNA]</scope>
    <source>
        <strain evidence="7">cv. Da-Ae</strain>
        <tissue evidence="6">Seedling</tissue>
    </source>
</reference>
<evidence type="ECO:0000256" key="1">
    <source>
        <dbReference type="ARBA" id="ARBA00004613"/>
    </source>
</evidence>
<comment type="caution">
    <text evidence="6">The sequence shown here is derived from an EMBL/GenBank/DDBJ whole genome shotgun (WGS) entry which is preliminary data.</text>
</comment>
<evidence type="ECO:0000256" key="4">
    <source>
        <dbReference type="ARBA" id="ARBA00022525"/>
    </source>
</evidence>
<gene>
    <name evidence="6" type="ORF">HID58_031977</name>
</gene>
<dbReference type="InterPro" id="IPR010264">
    <property type="entry name" value="Self-incomp_S1"/>
</dbReference>
<keyword evidence="4" id="KW-0964">Secreted</keyword>
<evidence type="ECO:0000313" key="6">
    <source>
        <dbReference type="EMBL" id="KAH0908656.1"/>
    </source>
</evidence>
<evidence type="ECO:0008006" key="8">
    <source>
        <dbReference type="Google" id="ProtNLM"/>
    </source>
</evidence>
<evidence type="ECO:0000256" key="2">
    <source>
        <dbReference type="ARBA" id="ARBA00005581"/>
    </source>
</evidence>
<dbReference type="Pfam" id="PF05938">
    <property type="entry name" value="Self-incomp_S1"/>
    <property type="match status" value="1"/>
</dbReference>
<dbReference type="Proteomes" id="UP000824890">
    <property type="component" value="Unassembled WGS sequence"/>
</dbReference>
<organism evidence="6 7">
    <name type="scientific">Brassica napus</name>
    <name type="common">Rape</name>
    <dbReference type="NCBI Taxonomy" id="3708"/>
    <lineage>
        <taxon>Eukaryota</taxon>
        <taxon>Viridiplantae</taxon>
        <taxon>Streptophyta</taxon>
        <taxon>Embryophyta</taxon>
        <taxon>Tracheophyta</taxon>
        <taxon>Spermatophyta</taxon>
        <taxon>Magnoliopsida</taxon>
        <taxon>eudicotyledons</taxon>
        <taxon>Gunneridae</taxon>
        <taxon>Pentapetalae</taxon>
        <taxon>rosids</taxon>
        <taxon>malvids</taxon>
        <taxon>Brassicales</taxon>
        <taxon>Brassicaceae</taxon>
        <taxon>Brassiceae</taxon>
        <taxon>Brassica</taxon>
    </lineage>
</organism>
<name>A0ABQ8BV05_BRANA</name>